<proteinExistence type="predicted"/>
<comment type="caution">
    <text evidence="1">The sequence shown here is derived from an EMBL/GenBank/DDBJ whole genome shotgun (WGS) entry which is preliminary data.</text>
</comment>
<reference evidence="1 2" key="1">
    <citation type="journal article" date="2019" name="Microbiol. Resour. Announc.">
        <title>High-quality draft genome sequence of Fusarium oxysporum f. sp. cubense strain 160527, a causal agent of Panama disease.</title>
        <authorList>
            <person name="Asai S."/>
            <person name="Ayukawa Y."/>
            <person name="Gan P."/>
            <person name="Masuda S."/>
            <person name="Komatsu K."/>
            <person name="Shirasu K."/>
            <person name="Arie T."/>
        </authorList>
    </citation>
    <scope>NUCLEOTIDE SEQUENCE [LARGE SCALE GENOMIC DNA]</scope>
    <source>
        <strain evidence="1 2">160527</strain>
    </source>
</reference>
<sequence length="293" mass="33061">MSDDLAEGLALEELEVAIASLRNRLESMSRDDADFYSTTTLLAHALRKLYLLSRPHESLSALEESITFLQQAIDSSSVGDGRRAEWLISLAFGLNLRCDATESESDAIEASRVAYGAVDAVEKDDPSYATILQSACHFIGKKAIRLHDEDDLDKMFEMHKSILAVTPVDHPKLKSRLRSYDDTMFKLYLSLRRKDVLEEAIRASEYIINIPDESSEEHARNVWILAQRLVQRYLRTGTSADLDDSIRACQQAVDDTPISSKNRQRRLQSLCDRLGEKYSQTLEEADFQVAKVG</sequence>
<dbReference type="Proteomes" id="UP000320707">
    <property type="component" value="Unassembled WGS sequence"/>
</dbReference>
<dbReference type="EMBL" id="SRMI01000012">
    <property type="protein sequence ID" value="TVY59884.1"/>
    <property type="molecule type" value="Genomic_DNA"/>
</dbReference>
<evidence type="ECO:0008006" key="3">
    <source>
        <dbReference type="Google" id="ProtNLM"/>
    </source>
</evidence>
<accession>A0A559KKI0</accession>
<dbReference type="AlphaFoldDB" id="A0A559KKI0"/>
<gene>
    <name evidence="1" type="ORF">Focb16_v003826</name>
</gene>
<evidence type="ECO:0000313" key="1">
    <source>
        <dbReference type="EMBL" id="TVY59884.1"/>
    </source>
</evidence>
<name>A0A559KKI0_FUSOC</name>
<protein>
    <recommendedName>
        <fullName evidence="3">KIF-binding protein</fullName>
    </recommendedName>
</protein>
<organism evidence="1 2">
    <name type="scientific">Fusarium oxysporum f. sp. cubense</name>
    <dbReference type="NCBI Taxonomy" id="61366"/>
    <lineage>
        <taxon>Eukaryota</taxon>
        <taxon>Fungi</taxon>
        <taxon>Dikarya</taxon>
        <taxon>Ascomycota</taxon>
        <taxon>Pezizomycotina</taxon>
        <taxon>Sordariomycetes</taxon>
        <taxon>Hypocreomycetidae</taxon>
        <taxon>Hypocreales</taxon>
        <taxon>Nectriaceae</taxon>
        <taxon>Fusarium</taxon>
        <taxon>Fusarium oxysporum species complex</taxon>
    </lineage>
</organism>
<evidence type="ECO:0000313" key="2">
    <source>
        <dbReference type="Proteomes" id="UP000320707"/>
    </source>
</evidence>